<accession>A0A0G3BNG4</accession>
<dbReference type="InterPro" id="IPR045179">
    <property type="entry name" value="YgfZ/GcvT"/>
</dbReference>
<dbReference type="GO" id="GO:0016226">
    <property type="term" value="P:iron-sulfur cluster assembly"/>
    <property type="evidence" value="ECO:0007669"/>
    <property type="project" value="TreeGrafter"/>
</dbReference>
<dbReference type="AlphaFoldDB" id="A0A0G3BNG4"/>
<dbReference type="OrthoDB" id="9796287at2"/>
<gene>
    <name evidence="2" type="ORF">AAW51_2842</name>
</gene>
<dbReference type="PATRIC" id="fig|413882.6.peg.2964"/>
<dbReference type="RefSeq" id="WP_047195127.1">
    <property type="nucleotide sequence ID" value="NZ_CP011371.1"/>
</dbReference>
<proteinExistence type="predicted"/>
<dbReference type="NCBIfam" id="TIGR03317">
    <property type="entry name" value="ygfZ_signature"/>
    <property type="match status" value="1"/>
</dbReference>
<protein>
    <submittedName>
        <fullName evidence="2">Folate-binding protein</fullName>
    </submittedName>
</protein>
<reference evidence="2 3" key="1">
    <citation type="submission" date="2015-05" db="EMBL/GenBank/DDBJ databases">
        <authorList>
            <person name="Tang B."/>
            <person name="Yu Y."/>
        </authorList>
    </citation>
    <scope>NUCLEOTIDE SEQUENCE [LARGE SCALE GENOMIC DNA]</scope>
    <source>
        <strain evidence="2 3">DSM 7029</strain>
    </source>
</reference>
<dbReference type="PANTHER" id="PTHR22602">
    <property type="entry name" value="TRANSFERASE CAF17, MITOCHONDRIAL-RELATED"/>
    <property type="match status" value="1"/>
</dbReference>
<organism evidence="2 3">
    <name type="scientific">Caldimonas brevitalea</name>
    <dbReference type="NCBI Taxonomy" id="413882"/>
    <lineage>
        <taxon>Bacteria</taxon>
        <taxon>Pseudomonadati</taxon>
        <taxon>Pseudomonadota</taxon>
        <taxon>Betaproteobacteria</taxon>
        <taxon>Burkholderiales</taxon>
        <taxon>Sphaerotilaceae</taxon>
        <taxon>Caldimonas</taxon>
    </lineage>
</organism>
<evidence type="ECO:0000313" key="2">
    <source>
        <dbReference type="EMBL" id="AKJ29533.1"/>
    </source>
</evidence>
<name>A0A0G3BNG4_9BURK</name>
<dbReference type="STRING" id="413882.AAW51_2842"/>
<dbReference type="Proteomes" id="UP000035352">
    <property type="component" value="Chromosome"/>
</dbReference>
<dbReference type="Gene3D" id="3.30.70.1400">
    <property type="entry name" value="Aminomethyltransferase beta-barrel domains"/>
    <property type="match status" value="1"/>
</dbReference>
<dbReference type="Gene3D" id="3.30.70.1630">
    <property type="match status" value="1"/>
</dbReference>
<dbReference type="InterPro" id="IPR017703">
    <property type="entry name" value="YgfZ/GCV_T_CS"/>
</dbReference>
<dbReference type="EMBL" id="CP011371">
    <property type="protein sequence ID" value="AKJ29533.1"/>
    <property type="molecule type" value="Genomic_DNA"/>
</dbReference>
<evidence type="ECO:0000313" key="3">
    <source>
        <dbReference type="Proteomes" id="UP000035352"/>
    </source>
</evidence>
<dbReference type="Gene3D" id="2.40.30.160">
    <property type="match status" value="1"/>
</dbReference>
<evidence type="ECO:0000256" key="1">
    <source>
        <dbReference type="SAM" id="MobiDB-lite"/>
    </source>
</evidence>
<feature type="region of interest" description="Disordered" evidence="1">
    <location>
        <begin position="304"/>
        <end position="325"/>
    </location>
</feature>
<keyword evidence="3" id="KW-1185">Reference proteome</keyword>
<dbReference type="PANTHER" id="PTHR22602:SF0">
    <property type="entry name" value="TRANSFERASE CAF17, MITOCHONDRIAL-RELATED"/>
    <property type="match status" value="1"/>
</dbReference>
<feature type="compositionally biased region" description="Pro residues" evidence="1">
    <location>
        <begin position="315"/>
        <end position="325"/>
    </location>
</feature>
<dbReference type="SUPFAM" id="SSF103025">
    <property type="entry name" value="Folate-binding domain"/>
    <property type="match status" value="1"/>
</dbReference>
<dbReference type="KEGG" id="pbh:AAW51_2842"/>
<sequence length="325" mass="33981">MMTDSLSPGSAAEALAGAVLLSHWGVIAADGEDAAKFLHSQLTHDFALLGHGEARLAGYCSPKGRLLASFVGWKDGEARVLLACRREVLPPTLKRLSMFVLRAKAKLTDATDTVHLLGLVGDVARVVLGDAAPPTVWGKTTREGVTVVRLPDAAGHTRYLWAGPADAAAALSASLPALPLPAWRWLEVESAVPTIVQATADQFVPQMVNLEAVGGVSFQKGCYPGQEVVARSQYRGTLKRRGALLHSPAEAAAGQEIFHSADPGQPAGLVVDAAPVPAGHGEPGWRLFAELKLAALHGDGSLHLGGPEGVTLTPQPLPYPLPTES</sequence>